<dbReference type="InterPro" id="IPR053147">
    <property type="entry name" value="Hsp_HslJ-like"/>
</dbReference>
<accession>A0A9X5CPE8</accession>
<proteinExistence type="predicted"/>
<dbReference type="PANTHER" id="PTHR35535">
    <property type="entry name" value="HEAT SHOCK PROTEIN HSLJ"/>
    <property type="match status" value="1"/>
</dbReference>
<evidence type="ECO:0000313" key="3">
    <source>
        <dbReference type="EMBL" id="NEC52319.1"/>
    </source>
</evidence>
<feature type="chain" id="PRO_5040897562" evidence="1">
    <location>
        <begin position="26"/>
        <end position="261"/>
    </location>
</feature>
<dbReference type="AlphaFoldDB" id="A0A9X5CPE8"/>
<dbReference type="EMBL" id="JAAGNA010000972">
    <property type="protein sequence ID" value="NEC52319.1"/>
    <property type="molecule type" value="Genomic_DNA"/>
</dbReference>
<dbReference type="InterPro" id="IPR038670">
    <property type="entry name" value="HslJ-like_sf"/>
</dbReference>
<name>A0A9X5CPE8_9ACTN</name>
<dbReference type="PANTHER" id="PTHR35535:SF2">
    <property type="entry name" value="DUF306 DOMAIN-CONTAINING PROTEIN"/>
    <property type="match status" value="1"/>
</dbReference>
<dbReference type="PROSITE" id="PS51257">
    <property type="entry name" value="PROKAR_LIPOPROTEIN"/>
    <property type="match status" value="1"/>
</dbReference>
<organism evidence="3 4">
    <name type="scientific">Actinospica acidiphila</name>
    <dbReference type="NCBI Taxonomy" id="304899"/>
    <lineage>
        <taxon>Bacteria</taxon>
        <taxon>Bacillati</taxon>
        <taxon>Actinomycetota</taxon>
        <taxon>Actinomycetes</taxon>
        <taxon>Catenulisporales</taxon>
        <taxon>Actinospicaceae</taxon>
        <taxon>Actinospica</taxon>
    </lineage>
</organism>
<dbReference type="InterPro" id="IPR005184">
    <property type="entry name" value="DUF306_Meta_HslJ"/>
</dbReference>
<evidence type="ECO:0000256" key="1">
    <source>
        <dbReference type="SAM" id="SignalP"/>
    </source>
</evidence>
<keyword evidence="1" id="KW-0732">Signal</keyword>
<keyword evidence="4" id="KW-1185">Reference proteome</keyword>
<feature type="domain" description="DUF306" evidence="2">
    <location>
        <begin position="43"/>
        <end position="148"/>
    </location>
</feature>
<reference evidence="3 4" key="1">
    <citation type="submission" date="2020-01" db="EMBL/GenBank/DDBJ databases">
        <title>Insect and environment-associated Actinomycetes.</title>
        <authorList>
            <person name="Currrie C."/>
            <person name="Chevrette M."/>
            <person name="Carlson C."/>
            <person name="Stubbendieck R."/>
            <person name="Wendt-Pienkowski E."/>
        </authorList>
    </citation>
    <scope>NUCLEOTIDE SEQUENCE [LARGE SCALE GENOMIC DNA]</scope>
    <source>
        <strain evidence="3 4">SID8189</strain>
    </source>
</reference>
<dbReference type="RefSeq" id="WP_163090884.1">
    <property type="nucleotide sequence ID" value="NZ_JAAGNA010000972.1"/>
</dbReference>
<comment type="caution">
    <text evidence="3">The sequence shown here is derived from an EMBL/GenBank/DDBJ whole genome shotgun (WGS) entry which is preliminary data.</text>
</comment>
<evidence type="ECO:0000259" key="2">
    <source>
        <dbReference type="Pfam" id="PF03724"/>
    </source>
</evidence>
<protein>
    <submittedName>
        <fullName evidence="3">META domain-containing protein</fullName>
    </submittedName>
</protein>
<feature type="domain" description="DUF306" evidence="2">
    <location>
        <begin position="157"/>
        <end position="255"/>
    </location>
</feature>
<dbReference type="Proteomes" id="UP000471745">
    <property type="component" value="Unassembled WGS sequence"/>
</dbReference>
<evidence type="ECO:0000313" key="4">
    <source>
        <dbReference type="Proteomes" id="UP000471745"/>
    </source>
</evidence>
<gene>
    <name evidence="3" type="ORF">G3I18_27735</name>
</gene>
<feature type="signal peptide" evidence="1">
    <location>
        <begin position="1"/>
        <end position="25"/>
    </location>
</feature>
<dbReference type="Pfam" id="PF03724">
    <property type="entry name" value="META"/>
    <property type="match status" value="2"/>
</dbReference>
<sequence length="261" mass="27443">MDRQKHTSRRTLAAVAVLVVPFAAACGSEKAGAGSGAAEAERPVTGVRWTVDSVTLDGATHPAPDGAHLTLGEDGRATGSYGCNLFEARVRTDGDRVRLTDPETTLRACDDRIMEGESAVSRALAAGELKTDVDGDRLTLTTAYGDTVRLSEAQDSPLHGTRWNVTTPDGAGRAHLTFDRESGAVSGNLGCNQVRAKATVRDGHITLGVPSLTRMMCEDSLMDTEKALTKLFDGAARYAVDGDTLTLTSENGGEVRAVAAR</sequence>
<dbReference type="Gene3D" id="2.40.128.270">
    <property type="match status" value="2"/>
</dbReference>